<evidence type="ECO:0000313" key="5">
    <source>
        <dbReference type="Proteomes" id="UP000730618"/>
    </source>
</evidence>
<dbReference type="PANTHER" id="PTHR48106">
    <property type="entry name" value="QUINONE OXIDOREDUCTASE PIG3-RELATED"/>
    <property type="match status" value="1"/>
</dbReference>
<organism evidence="4 5">
    <name type="scientific">Paenibacillus allorhizosphaerae</name>
    <dbReference type="NCBI Taxonomy" id="2849866"/>
    <lineage>
        <taxon>Bacteria</taxon>
        <taxon>Bacillati</taxon>
        <taxon>Bacillota</taxon>
        <taxon>Bacilli</taxon>
        <taxon>Bacillales</taxon>
        <taxon>Paenibacillaceae</taxon>
        <taxon>Paenibacillus</taxon>
    </lineage>
</organism>
<comment type="caution">
    <text evidence="4">The sequence shown here is derived from an EMBL/GenBank/DDBJ whole genome shotgun (WGS) entry which is preliminary data.</text>
</comment>
<sequence length="330" mass="35037">MKAIVIEQAGGTEQLLLKELPDLIPGRGQLTIDVAHAGVGYVDVLLRKGSFGGIFPFPATPGLEVAGYVRAIGDGVEGFYIGQPVAALTLLDLGGYSTMANIKADLTVPLDELGAELDLATAAAAIVNLTTAYMAVRQISNMKEGDHILVHGAAGGLGSFIGQIAKRFGASKVLGTVGTVEKTALAESLGYDELFVRSEFMERTRQATEQKGVHIVFDTVGGHTRKQSMDLLRPLGQIVALGETSGEDVLHSSNELWVSNKAVVGFSIGGYALSHPKEVRQAAKEALRLLASREICTEVFGIYPLEKAAETHVQLEGRKTVGKLVLDCRI</sequence>
<keyword evidence="5" id="KW-1185">Reference proteome</keyword>
<dbReference type="RefSeq" id="WP_218102808.1">
    <property type="nucleotide sequence ID" value="NZ_CAJVCE010000033.1"/>
</dbReference>
<evidence type="ECO:0000256" key="1">
    <source>
        <dbReference type="ARBA" id="ARBA00022857"/>
    </source>
</evidence>
<dbReference type="Pfam" id="PF08240">
    <property type="entry name" value="ADH_N"/>
    <property type="match status" value="1"/>
</dbReference>
<gene>
    <name evidence="4" type="ORF">PAECIP111802_06624</name>
</gene>
<dbReference type="Pfam" id="PF00107">
    <property type="entry name" value="ADH_zinc_N"/>
    <property type="match status" value="1"/>
</dbReference>
<dbReference type="InterPro" id="IPR020843">
    <property type="entry name" value="ER"/>
</dbReference>
<keyword evidence="1" id="KW-0521">NADP</keyword>
<proteinExistence type="predicted"/>
<dbReference type="SMART" id="SM00829">
    <property type="entry name" value="PKS_ER"/>
    <property type="match status" value="1"/>
</dbReference>
<dbReference type="EMBL" id="CAJVCE010000033">
    <property type="protein sequence ID" value="CAG7657128.1"/>
    <property type="molecule type" value="Genomic_DNA"/>
</dbReference>
<dbReference type="EC" id="1.3.1.103" evidence="4"/>
<dbReference type="InterPro" id="IPR013154">
    <property type="entry name" value="ADH-like_N"/>
</dbReference>
<accession>A0ABN7TY29</accession>
<evidence type="ECO:0000256" key="2">
    <source>
        <dbReference type="ARBA" id="ARBA00023002"/>
    </source>
</evidence>
<evidence type="ECO:0000259" key="3">
    <source>
        <dbReference type="SMART" id="SM00829"/>
    </source>
</evidence>
<name>A0ABN7TY29_9BACL</name>
<protein>
    <submittedName>
        <fullName evidence="4">2-haloacrylate reductase</fullName>
        <ecNumber evidence="4">1.3.1.103</ecNumber>
    </submittedName>
</protein>
<dbReference type="InterPro" id="IPR002364">
    <property type="entry name" value="Quin_OxRdtase/zeta-crystal_CS"/>
</dbReference>
<reference evidence="4 5" key="1">
    <citation type="submission" date="2021-06" db="EMBL/GenBank/DDBJ databases">
        <authorList>
            <person name="Criscuolo A."/>
        </authorList>
    </citation>
    <scope>NUCLEOTIDE SEQUENCE [LARGE SCALE GENOMIC DNA]</scope>
    <source>
        <strain evidence="5">CIP 111802</strain>
    </source>
</reference>
<dbReference type="InterPro" id="IPR013149">
    <property type="entry name" value="ADH-like_C"/>
</dbReference>
<dbReference type="Proteomes" id="UP000730618">
    <property type="component" value="Unassembled WGS sequence"/>
</dbReference>
<dbReference type="PANTHER" id="PTHR48106:SF13">
    <property type="entry name" value="QUINONE OXIDOREDUCTASE-RELATED"/>
    <property type="match status" value="1"/>
</dbReference>
<feature type="domain" description="Enoyl reductase (ER)" evidence="3">
    <location>
        <begin position="10"/>
        <end position="326"/>
    </location>
</feature>
<dbReference type="PROSITE" id="PS01162">
    <property type="entry name" value="QOR_ZETA_CRYSTAL"/>
    <property type="match status" value="1"/>
</dbReference>
<dbReference type="GO" id="GO:0102523">
    <property type="term" value="F:2-chloroacrylate reductase activity"/>
    <property type="evidence" value="ECO:0007669"/>
    <property type="project" value="UniProtKB-EC"/>
</dbReference>
<evidence type="ECO:0000313" key="4">
    <source>
        <dbReference type="EMBL" id="CAG7657128.1"/>
    </source>
</evidence>
<keyword evidence="2 4" id="KW-0560">Oxidoreductase</keyword>